<accession>A0A834IRR1</accession>
<feature type="compositionally biased region" description="Polar residues" evidence="1">
    <location>
        <begin position="67"/>
        <end position="78"/>
    </location>
</feature>
<evidence type="ECO:0000313" key="3">
    <source>
        <dbReference type="Proteomes" id="UP000625711"/>
    </source>
</evidence>
<organism evidence="2 3">
    <name type="scientific">Rhynchophorus ferrugineus</name>
    <name type="common">Red palm weevil</name>
    <name type="synonym">Curculio ferrugineus</name>
    <dbReference type="NCBI Taxonomy" id="354439"/>
    <lineage>
        <taxon>Eukaryota</taxon>
        <taxon>Metazoa</taxon>
        <taxon>Ecdysozoa</taxon>
        <taxon>Arthropoda</taxon>
        <taxon>Hexapoda</taxon>
        <taxon>Insecta</taxon>
        <taxon>Pterygota</taxon>
        <taxon>Neoptera</taxon>
        <taxon>Endopterygota</taxon>
        <taxon>Coleoptera</taxon>
        <taxon>Polyphaga</taxon>
        <taxon>Cucujiformia</taxon>
        <taxon>Curculionidae</taxon>
        <taxon>Dryophthorinae</taxon>
        <taxon>Rhynchophorus</taxon>
    </lineage>
</organism>
<comment type="caution">
    <text evidence="2">The sequence shown here is derived from an EMBL/GenBank/DDBJ whole genome shotgun (WGS) entry which is preliminary data.</text>
</comment>
<sequence length="78" mass="8823">MSGYRRNDSSHIFKSETINKPAFAKPLQIAFSCPFALNFEFNYPAVWQTPIYQLSRSKRGPGDASPEHNSGNNDMFPP</sequence>
<evidence type="ECO:0000256" key="1">
    <source>
        <dbReference type="SAM" id="MobiDB-lite"/>
    </source>
</evidence>
<dbReference type="Proteomes" id="UP000625711">
    <property type="component" value="Unassembled WGS sequence"/>
</dbReference>
<protein>
    <submittedName>
        <fullName evidence="2">Uncharacterized protein</fullName>
    </submittedName>
</protein>
<dbReference type="EMBL" id="JAACXV010000059">
    <property type="protein sequence ID" value="KAF7285244.1"/>
    <property type="molecule type" value="Genomic_DNA"/>
</dbReference>
<gene>
    <name evidence="2" type="ORF">GWI33_011565</name>
</gene>
<proteinExistence type="predicted"/>
<dbReference type="AlphaFoldDB" id="A0A834IRR1"/>
<reference evidence="2" key="1">
    <citation type="submission" date="2020-08" db="EMBL/GenBank/DDBJ databases">
        <title>Genome sequencing and assembly of the red palm weevil Rhynchophorus ferrugineus.</title>
        <authorList>
            <person name="Dias G.B."/>
            <person name="Bergman C.M."/>
            <person name="Manee M."/>
        </authorList>
    </citation>
    <scope>NUCLEOTIDE SEQUENCE</scope>
    <source>
        <strain evidence="2">AA-2017</strain>
        <tissue evidence="2">Whole larva</tissue>
    </source>
</reference>
<evidence type="ECO:0000313" key="2">
    <source>
        <dbReference type="EMBL" id="KAF7285244.1"/>
    </source>
</evidence>
<name>A0A834IRR1_RHYFE</name>
<feature type="region of interest" description="Disordered" evidence="1">
    <location>
        <begin position="55"/>
        <end position="78"/>
    </location>
</feature>
<keyword evidence="3" id="KW-1185">Reference proteome</keyword>